<comment type="pathway">
    <text evidence="4 5">Cofactor biosynthesis; NAD(+) biosynthesis; quinolinate from L-kynurenine: step 2/3.</text>
</comment>
<dbReference type="InterPro" id="IPR015424">
    <property type="entry name" value="PyrdxlP-dep_Trfase"/>
</dbReference>
<dbReference type="Gene3D" id="3.90.1150.10">
    <property type="entry name" value="Aspartate Aminotransferase, domain 1"/>
    <property type="match status" value="1"/>
</dbReference>
<feature type="binding site" evidence="4">
    <location>
        <position position="106"/>
    </location>
    <ligand>
        <name>pyridoxal 5'-phosphate</name>
        <dbReference type="ChEBI" id="CHEBI:597326"/>
    </ligand>
</feature>
<comment type="subcellular location">
    <subcellularLocation>
        <location evidence="4 5">Cytoplasm</location>
    </subcellularLocation>
</comment>
<feature type="modified residue" description="N6-(pyridoxal phosphate)lysine" evidence="4">
    <location>
        <position position="245"/>
    </location>
</feature>
<dbReference type="GO" id="GO:0005737">
    <property type="term" value="C:cytoplasm"/>
    <property type="evidence" value="ECO:0007669"/>
    <property type="project" value="UniProtKB-SubCell"/>
</dbReference>
<evidence type="ECO:0000313" key="7">
    <source>
        <dbReference type="Proteomes" id="UP000567179"/>
    </source>
</evidence>
<dbReference type="GO" id="GO:0030429">
    <property type="term" value="F:kynureninase activity"/>
    <property type="evidence" value="ECO:0007669"/>
    <property type="project" value="UniProtKB-UniRule"/>
</dbReference>
<comment type="cofactor">
    <cofactor evidence="4 5">
        <name>pyridoxal 5'-phosphate</name>
        <dbReference type="ChEBI" id="CHEBI:597326"/>
    </cofactor>
</comment>
<evidence type="ECO:0000313" key="6">
    <source>
        <dbReference type="EMBL" id="KAF5330804.1"/>
    </source>
</evidence>
<accession>A0A8H5BX17</accession>
<dbReference type="OrthoDB" id="5978656at2759"/>
<dbReference type="FunFam" id="3.40.640.10:FF:000031">
    <property type="entry name" value="Kynureninase"/>
    <property type="match status" value="1"/>
</dbReference>
<keyword evidence="7" id="KW-1185">Reference proteome</keyword>
<dbReference type="GO" id="GO:0034354">
    <property type="term" value="P:'de novo' NAD+ biosynthetic process from L-tryptophan"/>
    <property type="evidence" value="ECO:0007669"/>
    <property type="project" value="UniProtKB-UniRule"/>
</dbReference>
<gene>
    <name evidence="4" type="primary">BNA5</name>
    <name evidence="6" type="ORF">D9619_005796</name>
</gene>
<dbReference type="AlphaFoldDB" id="A0A8H5BX17"/>
<evidence type="ECO:0000256" key="2">
    <source>
        <dbReference type="ARBA" id="ARBA00022801"/>
    </source>
</evidence>
<dbReference type="UniPathway" id="UPA00334">
    <property type="reaction ID" value="UER00455"/>
</dbReference>
<comment type="catalytic activity">
    <reaction evidence="4 5">
        <text>L-kynurenine + H2O = anthranilate + L-alanine + H(+)</text>
        <dbReference type="Rhea" id="RHEA:16813"/>
        <dbReference type="ChEBI" id="CHEBI:15377"/>
        <dbReference type="ChEBI" id="CHEBI:15378"/>
        <dbReference type="ChEBI" id="CHEBI:16567"/>
        <dbReference type="ChEBI" id="CHEBI:57959"/>
        <dbReference type="ChEBI" id="CHEBI:57972"/>
        <dbReference type="EC" id="3.7.1.3"/>
    </reaction>
</comment>
<dbReference type="SUPFAM" id="SSF53383">
    <property type="entry name" value="PLP-dependent transferases"/>
    <property type="match status" value="1"/>
</dbReference>
<dbReference type="EMBL" id="JAACJJ010000001">
    <property type="protein sequence ID" value="KAF5330804.1"/>
    <property type="molecule type" value="Genomic_DNA"/>
</dbReference>
<dbReference type="Proteomes" id="UP000567179">
    <property type="component" value="Unassembled WGS sequence"/>
</dbReference>
<dbReference type="Gene3D" id="3.40.640.10">
    <property type="entry name" value="Type I PLP-dependent aspartate aminotransferase-like (Major domain)"/>
    <property type="match status" value="1"/>
</dbReference>
<dbReference type="HAMAP" id="MF_01970">
    <property type="entry name" value="Kynureninase"/>
    <property type="match status" value="1"/>
</dbReference>
<dbReference type="Pfam" id="PF22580">
    <property type="entry name" value="KYNU_C"/>
    <property type="match status" value="1"/>
</dbReference>
<feature type="binding site" evidence="4">
    <location>
        <position position="274"/>
    </location>
    <ligand>
        <name>pyridoxal 5'-phosphate</name>
        <dbReference type="ChEBI" id="CHEBI:597326"/>
    </ligand>
</feature>
<dbReference type="NCBIfam" id="TIGR01814">
    <property type="entry name" value="kynureninase"/>
    <property type="match status" value="1"/>
</dbReference>
<dbReference type="GO" id="GO:0097053">
    <property type="term" value="P:L-kynurenine catabolic process"/>
    <property type="evidence" value="ECO:0007669"/>
    <property type="project" value="UniProtKB-UniRule"/>
</dbReference>
<feature type="binding site" evidence="4">
    <location>
        <position position="107"/>
    </location>
    <ligand>
        <name>pyridoxal 5'-phosphate</name>
        <dbReference type="ChEBI" id="CHEBI:597326"/>
    </ligand>
</feature>
<organism evidence="6 7">
    <name type="scientific">Psilocybe cf. subviscida</name>
    <dbReference type="NCBI Taxonomy" id="2480587"/>
    <lineage>
        <taxon>Eukaryota</taxon>
        <taxon>Fungi</taxon>
        <taxon>Dikarya</taxon>
        <taxon>Basidiomycota</taxon>
        <taxon>Agaricomycotina</taxon>
        <taxon>Agaricomycetes</taxon>
        <taxon>Agaricomycetidae</taxon>
        <taxon>Agaricales</taxon>
        <taxon>Agaricineae</taxon>
        <taxon>Strophariaceae</taxon>
        <taxon>Psilocybe</taxon>
    </lineage>
</organism>
<keyword evidence="4 5" id="KW-0963">Cytoplasm</keyword>
<evidence type="ECO:0000256" key="4">
    <source>
        <dbReference type="HAMAP-Rule" id="MF_03017"/>
    </source>
</evidence>
<comment type="pathway">
    <text evidence="4 5">Amino-acid degradation; L-kynurenine degradation; L-alanine and anthranilate from L-kynurenine: step 1/1.</text>
</comment>
<dbReference type="InterPro" id="IPR010111">
    <property type="entry name" value="Kynureninase"/>
</dbReference>
<evidence type="ECO:0000256" key="3">
    <source>
        <dbReference type="ARBA" id="ARBA00022898"/>
    </source>
</evidence>
<evidence type="ECO:0000256" key="5">
    <source>
        <dbReference type="PIRNR" id="PIRNR038800"/>
    </source>
</evidence>
<dbReference type="PANTHER" id="PTHR14084">
    <property type="entry name" value="KYNURENINASE"/>
    <property type="match status" value="1"/>
</dbReference>
<keyword evidence="1 4" id="KW-0662">Pyridine nucleotide biosynthesis</keyword>
<dbReference type="InterPro" id="IPR015421">
    <property type="entry name" value="PyrdxlP-dep_Trfase_major"/>
</dbReference>
<dbReference type="GO" id="GO:0043420">
    <property type="term" value="P:anthranilate metabolic process"/>
    <property type="evidence" value="ECO:0007669"/>
    <property type="project" value="UniProtKB-UniRule"/>
</dbReference>
<comment type="catalytic activity">
    <reaction evidence="5">
        <text>3-hydroxy-L-kynurenine + H2O = 3-hydroxyanthranilate + L-alanine + H(+)</text>
        <dbReference type="Rhea" id="RHEA:25143"/>
        <dbReference type="ChEBI" id="CHEBI:15377"/>
        <dbReference type="ChEBI" id="CHEBI:15378"/>
        <dbReference type="ChEBI" id="CHEBI:36559"/>
        <dbReference type="ChEBI" id="CHEBI:57972"/>
        <dbReference type="ChEBI" id="CHEBI:58125"/>
        <dbReference type="EC" id="3.7.1.3"/>
    </reaction>
</comment>
<dbReference type="GO" id="GO:0019805">
    <property type="term" value="P:quinolinate biosynthetic process"/>
    <property type="evidence" value="ECO:0007669"/>
    <property type="project" value="UniProtKB-UniRule"/>
</dbReference>
<keyword evidence="2 4" id="KW-0378">Hydrolase</keyword>
<protein>
    <recommendedName>
        <fullName evidence="4 5">Kynureninase</fullName>
        <ecNumber evidence="4 5">3.7.1.3</ecNumber>
    </recommendedName>
    <alternativeName>
        <fullName evidence="4">Biosynthesis of nicotinic acid protein 5</fullName>
    </alternativeName>
    <alternativeName>
        <fullName evidence="4">L-kynurenine hydrolase</fullName>
    </alternativeName>
</protein>
<feature type="binding site" evidence="4">
    <location>
        <position position="302"/>
    </location>
    <ligand>
        <name>pyridoxal 5'-phosphate</name>
        <dbReference type="ChEBI" id="CHEBI:597326"/>
    </ligand>
</feature>
<dbReference type="EC" id="3.7.1.3" evidence="4 5"/>
<name>A0A8H5BX17_9AGAR</name>
<comment type="caution">
    <text evidence="6">The sequence shown here is derived from an EMBL/GenBank/DDBJ whole genome shotgun (WGS) entry which is preliminary data.</text>
</comment>
<comment type="function">
    <text evidence="4 5">Catalyzes the cleavage of L-kynurenine (L-Kyn) and L-3-hydroxykynurenine (L-3OHKyn) into anthranilic acid (AA) and 3-hydroxyanthranilic acid (3-OHAA), respectively.</text>
</comment>
<feature type="binding site" evidence="4">
    <location>
        <position position="190"/>
    </location>
    <ligand>
        <name>pyridoxal 5'-phosphate</name>
        <dbReference type="ChEBI" id="CHEBI:597326"/>
    </ligand>
</feature>
<proteinExistence type="inferred from homology"/>
<comment type="subunit">
    <text evidence="4 5">Homodimer.</text>
</comment>
<feature type="binding site" evidence="4">
    <location>
        <begin position="134"/>
        <end position="137"/>
    </location>
    <ligand>
        <name>pyridoxal 5'-phosphate</name>
        <dbReference type="ChEBI" id="CHEBI:597326"/>
    </ligand>
</feature>
<dbReference type="GO" id="GO:0019441">
    <property type="term" value="P:L-tryptophan catabolic process to kynurenine"/>
    <property type="evidence" value="ECO:0007669"/>
    <property type="project" value="TreeGrafter"/>
</dbReference>
<dbReference type="GO" id="GO:0030170">
    <property type="term" value="F:pyridoxal phosphate binding"/>
    <property type="evidence" value="ECO:0007669"/>
    <property type="project" value="UniProtKB-UniRule"/>
</dbReference>
<feature type="binding site" evidence="4">
    <location>
        <position position="222"/>
    </location>
    <ligand>
        <name>pyridoxal 5'-phosphate</name>
        <dbReference type="ChEBI" id="CHEBI:597326"/>
    </ligand>
</feature>
<keyword evidence="3 4" id="KW-0663">Pyridoxal phosphate</keyword>
<sequence>MGSTPDIRLYSPLSDDFVVPTNKQIGATQREDADNYSTYLCGNSLGLMSRSSAGLVQEELDAWGSRAVTGHFAQTRPWVKCCDEVNTMLAELIGAKSEEVACMGTLTNNLHLMMDTFYKPSSTRFKILCEARAFPSDQYAFASQALAHGLDPATAIREVTPRDGEFTIREEDILDIIEREGESIALVLFSGIQYYTGQWFPIQAITKKAQEKGCICGWDLAHAIGNVPMSLHDWNADFAVFCTYKYVNSGPGGIAGLFIHEKWHETEQPKFAGWWGHTLTTRFAMPPRFEPVKGAQGFQQSNPCVLAVAALEGSLRVFKAAGMMLPIRYRSLELTAALEKLLKASKFYVPPGGVTKNGDKPGFTIITPEEPSQRGAQLSLLFLPLGSETMRTVFAYLSDHGVIGDEREPDVIRLAPAPLYNTLKDCENAAEVLNKALGSIS</sequence>
<feature type="binding site" evidence="4">
    <location>
        <position position="219"/>
    </location>
    <ligand>
        <name>pyridoxal 5'-phosphate</name>
        <dbReference type="ChEBI" id="CHEBI:597326"/>
    </ligand>
</feature>
<evidence type="ECO:0000256" key="1">
    <source>
        <dbReference type="ARBA" id="ARBA00022642"/>
    </source>
</evidence>
<reference evidence="6 7" key="1">
    <citation type="journal article" date="2020" name="ISME J.">
        <title>Uncovering the hidden diversity of litter-decomposition mechanisms in mushroom-forming fungi.</title>
        <authorList>
            <person name="Floudas D."/>
            <person name="Bentzer J."/>
            <person name="Ahren D."/>
            <person name="Johansson T."/>
            <person name="Persson P."/>
            <person name="Tunlid A."/>
        </authorList>
    </citation>
    <scope>NUCLEOTIDE SEQUENCE [LARGE SCALE GENOMIC DNA]</scope>
    <source>
        <strain evidence="6 7">CBS 101986</strain>
    </source>
</reference>
<dbReference type="InterPro" id="IPR015422">
    <property type="entry name" value="PyrdxlP-dep_Trfase_small"/>
</dbReference>
<dbReference type="UniPathway" id="UPA00253">
    <property type="reaction ID" value="UER00329"/>
</dbReference>
<dbReference type="PIRSF" id="PIRSF038800">
    <property type="entry name" value="KYNU"/>
    <property type="match status" value="1"/>
</dbReference>
<dbReference type="PANTHER" id="PTHR14084:SF0">
    <property type="entry name" value="KYNURENINASE"/>
    <property type="match status" value="1"/>
</dbReference>
<comment type="similarity">
    <text evidence="4 5">Belongs to the kynureninase family.</text>
</comment>
<feature type="binding site" evidence="4">
    <location>
        <position position="244"/>
    </location>
    <ligand>
        <name>pyridoxal 5'-phosphate</name>
        <dbReference type="ChEBI" id="CHEBI:597326"/>
    </ligand>
</feature>